<dbReference type="EMBL" id="DRYK01000028">
    <property type="protein sequence ID" value="HHP67568.1"/>
    <property type="molecule type" value="Genomic_DNA"/>
</dbReference>
<dbReference type="Pfam" id="PF13231">
    <property type="entry name" value="PMT_2"/>
    <property type="match status" value="1"/>
</dbReference>
<evidence type="ECO:0000256" key="6">
    <source>
        <dbReference type="ARBA" id="ARBA00022989"/>
    </source>
</evidence>
<keyword evidence="4 10" id="KW-0808">Transferase</keyword>
<feature type="transmembrane region" description="Helical" evidence="8">
    <location>
        <begin position="173"/>
        <end position="194"/>
    </location>
</feature>
<accession>A0A7J3XXW5</accession>
<evidence type="ECO:0000256" key="8">
    <source>
        <dbReference type="SAM" id="Phobius"/>
    </source>
</evidence>
<feature type="transmembrane region" description="Helical" evidence="8">
    <location>
        <begin position="402"/>
        <end position="422"/>
    </location>
</feature>
<sequence length="480" mass="53515">MNKSRVVEVALLLLILAASTIQFLYWDQKFTDNELAINGKGYVSDEVWYVASARNILVKVFHLNPREVGYYGYTIIYEGVLDRSRVEEIASLYGVKLRFDYSKLNGFYAYSSNASSLNLFLSRLREIANVSDVVPGWMMPDASGINNYLNLEHPPLAKYVIALIMATVGDYPFYWRLGSIVAGTLLVLFTYLIARRLLNSAPAALASASLLAADPLVRNLSSIALLDVYVALFTVISFYLALDKRFKLSVLAVLVGSLFKFNTLFALIPVSLLYAREKLKGRYSLLDLTAVVLGFYIASGLGFLLTQMVAGIPLIGYLGFTSWFKQSITGAIAWHTQIKCLGNACPTSSAPWDWFTGVNSFTLYYFPGGLSVTASGFWPLWCFALVATIIFLPSYLKGNKAFAHSTCWLLGVLSGYILLWIIGGRTQYSFYAVQLAPLVYSSLTVILATFNYDRVVEVLESWKHLFTRINRAVGMLLLLE</sequence>
<evidence type="ECO:0000256" key="7">
    <source>
        <dbReference type="ARBA" id="ARBA00023136"/>
    </source>
</evidence>
<keyword evidence="3" id="KW-0328">Glycosyltransferase</keyword>
<feature type="transmembrane region" description="Helical" evidence="8">
    <location>
        <begin position="248"/>
        <end position="273"/>
    </location>
</feature>
<evidence type="ECO:0000313" key="10">
    <source>
        <dbReference type="EMBL" id="HHP67568.1"/>
    </source>
</evidence>
<dbReference type="PANTHER" id="PTHR33908:SF11">
    <property type="entry name" value="MEMBRANE PROTEIN"/>
    <property type="match status" value="1"/>
</dbReference>
<protein>
    <submittedName>
        <fullName evidence="10">Phospholipid carrier-dependent glycosyltransferase</fullName>
    </submittedName>
</protein>
<feature type="transmembrane region" description="Helical" evidence="8">
    <location>
        <begin position="376"/>
        <end position="395"/>
    </location>
</feature>
<evidence type="ECO:0000259" key="9">
    <source>
        <dbReference type="Pfam" id="PF13231"/>
    </source>
</evidence>
<feature type="domain" description="Glycosyltransferase RgtA/B/C/D-like" evidence="9">
    <location>
        <begin position="153"/>
        <end position="274"/>
    </location>
</feature>
<feature type="transmembrane region" description="Helical" evidence="8">
    <location>
        <begin position="428"/>
        <end position="450"/>
    </location>
</feature>
<feature type="transmembrane region" description="Helical" evidence="8">
    <location>
        <begin position="285"/>
        <end position="315"/>
    </location>
</feature>
<reference evidence="10" key="1">
    <citation type="journal article" date="2020" name="mSystems">
        <title>Genome- and Community-Level Interaction Insights into Carbon Utilization and Element Cycling Functions of Hydrothermarchaeota in Hydrothermal Sediment.</title>
        <authorList>
            <person name="Zhou Z."/>
            <person name="Liu Y."/>
            <person name="Xu W."/>
            <person name="Pan J."/>
            <person name="Luo Z.H."/>
            <person name="Li M."/>
        </authorList>
    </citation>
    <scope>NUCLEOTIDE SEQUENCE [LARGE SCALE GENOMIC DNA]</scope>
    <source>
        <strain evidence="10">SpSt-110</strain>
    </source>
</reference>
<name>A0A7J3XXW5_9CREN</name>
<keyword evidence="7 8" id="KW-0472">Membrane</keyword>
<evidence type="ECO:0000256" key="1">
    <source>
        <dbReference type="ARBA" id="ARBA00004651"/>
    </source>
</evidence>
<keyword evidence="5 8" id="KW-0812">Transmembrane</keyword>
<feature type="transmembrane region" description="Helical" evidence="8">
    <location>
        <begin position="6"/>
        <end position="26"/>
    </location>
</feature>
<keyword evidence="6 8" id="KW-1133">Transmembrane helix</keyword>
<dbReference type="GO" id="GO:0008610">
    <property type="term" value="P:lipid biosynthetic process"/>
    <property type="evidence" value="ECO:0007669"/>
    <property type="project" value="UniProtKB-ARBA"/>
</dbReference>
<dbReference type="InterPro" id="IPR038731">
    <property type="entry name" value="RgtA/B/C-like"/>
</dbReference>
<evidence type="ECO:0000256" key="3">
    <source>
        <dbReference type="ARBA" id="ARBA00022676"/>
    </source>
</evidence>
<feature type="transmembrane region" description="Helical" evidence="8">
    <location>
        <begin position="224"/>
        <end position="242"/>
    </location>
</feature>
<dbReference type="AlphaFoldDB" id="A0A7J3XXW5"/>
<dbReference type="PANTHER" id="PTHR33908">
    <property type="entry name" value="MANNOSYLTRANSFERASE YKCB-RELATED"/>
    <property type="match status" value="1"/>
</dbReference>
<evidence type="ECO:0000256" key="4">
    <source>
        <dbReference type="ARBA" id="ARBA00022679"/>
    </source>
</evidence>
<organism evidence="10">
    <name type="scientific">Thermogladius calderae</name>
    <dbReference type="NCBI Taxonomy" id="1200300"/>
    <lineage>
        <taxon>Archaea</taxon>
        <taxon>Thermoproteota</taxon>
        <taxon>Thermoprotei</taxon>
        <taxon>Desulfurococcales</taxon>
        <taxon>Desulfurococcaceae</taxon>
        <taxon>Thermogladius</taxon>
    </lineage>
</organism>
<dbReference type="GO" id="GO:0005886">
    <property type="term" value="C:plasma membrane"/>
    <property type="evidence" value="ECO:0007669"/>
    <property type="project" value="UniProtKB-SubCell"/>
</dbReference>
<proteinExistence type="predicted"/>
<keyword evidence="2" id="KW-1003">Cell membrane</keyword>
<gene>
    <name evidence="10" type="ORF">ENM60_02075</name>
</gene>
<evidence type="ECO:0000256" key="2">
    <source>
        <dbReference type="ARBA" id="ARBA00022475"/>
    </source>
</evidence>
<comment type="caution">
    <text evidence="10">The sequence shown here is derived from an EMBL/GenBank/DDBJ whole genome shotgun (WGS) entry which is preliminary data.</text>
</comment>
<dbReference type="GO" id="GO:0016763">
    <property type="term" value="F:pentosyltransferase activity"/>
    <property type="evidence" value="ECO:0007669"/>
    <property type="project" value="TreeGrafter"/>
</dbReference>
<dbReference type="InterPro" id="IPR050297">
    <property type="entry name" value="LipidA_mod_glycosyltrf_83"/>
</dbReference>
<evidence type="ECO:0000256" key="5">
    <source>
        <dbReference type="ARBA" id="ARBA00022692"/>
    </source>
</evidence>
<comment type="subcellular location">
    <subcellularLocation>
        <location evidence="1">Cell membrane</location>
        <topology evidence="1">Multi-pass membrane protein</topology>
    </subcellularLocation>
</comment>